<evidence type="ECO:0000313" key="2">
    <source>
        <dbReference type="EMBL" id="KAJ7777633.1"/>
    </source>
</evidence>
<gene>
    <name evidence="2" type="ORF">DFH07DRAFT_951285</name>
</gene>
<feature type="region of interest" description="Disordered" evidence="1">
    <location>
        <begin position="159"/>
        <end position="196"/>
    </location>
</feature>
<feature type="compositionally biased region" description="Gly residues" evidence="1">
    <location>
        <begin position="1"/>
        <end position="10"/>
    </location>
</feature>
<evidence type="ECO:0000256" key="1">
    <source>
        <dbReference type="SAM" id="MobiDB-lite"/>
    </source>
</evidence>
<organism evidence="2 3">
    <name type="scientific">Mycena maculata</name>
    <dbReference type="NCBI Taxonomy" id="230809"/>
    <lineage>
        <taxon>Eukaryota</taxon>
        <taxon>Fungi</taxon>
        <taxon>Dikarya</taxon>
        <taxon>Basidiomycota</taxon>
        <taxon>Agaricomycotina</taxon>
        <taxon>Agaricomycetes</taxon>
        <taxon>Agaricomycetidae</taxon>
        <taxon>Agaricales</taxon>
        <taxon>Marasmiineae</taxon>
        <taxon>Mycenaceae</taxon>
        <taxon>Mycena</taxon>
    </lineage>
</organism>
<sequence length="430" mass="45468">MASNIPGGGEQGERFASATVPRLPPSRSLSAPRARQHPAPGARAHLVPDPTSTYGPMSPTGVTVPPRACTPLLLLVDLVLSASTPSSNLSLMHSWDAYLPAVPHFLPSPPPPRPAPESTPLVRHPRSTGCGTLLHNGATMAHIWSAPLAGAVSGQIEAPLDAWTTPPPPTLPRPSPSPSPGTQTTHARGTELPPPTHAPAAFALIVATLVPLHYIHAGHNLQTTRPALKLCAPAQQRLALARRAAPARCMLQRPSARTLPPLCPSVRTLPPLRPSVCTLPPLHPYVCTLLPRRPSVRTVPPPSHSSRPHPSPSAPCARRSGAFRFVDVLHVATSPRAPAAFVLLATMPVPFRCVCAARPTHGQRCRADGLRTPSARHARLSACLQRVVLSSLTAAVCRMRARRSAARTGLAWGRDASRAEPLAQGLLLRG</sequence>
<name>A0AAD7K6A4_9AGAR</name>
<dbReference type="EMBL" id="JARJLG010000010">
    <property type="protein sequence ID" value="KAJ7777633.1"/>
    <property type="molecule type" value="Genomic_DNA"/>
</dbReference>
<feature type="region of interest" description="Disordered" evidence="1">
    <location>
        <begin position="1"/>
        <end position="62"/>
    </location>
</feature>
<dbReference type="AlphaFoldDB" id="A0AAD7K6A4"/>
<feature type="region of interest" description="Disordered" evidence="1">
    <location>
        <begin position="296"/>
        <end position="316"/>
    </location>
</feature>
<keyword evidence="3" id="KW-1185">Reference proteome</keyword>
<accession>A0AAD7K6A4</accession>
<dbReference type="Proteomes" id="UP001215280">
    <property type="component" value="Unassembled WGS sequence"/>
</dbReference>
<protein>
    <submittedName>
        <fullName evidence="2">Uncharacterized protein</fullName>
    </submittedName>
</protein>
<feature type="compositionally biased region" description="Pro residues" evidence="1">
    <location>
        <begin position="299"/>
        <end position="313"/>
    </location>
</feature>
<reference evidence="2" key="1">
    <citation type="submission" date="2023-03" db="EMBL/GenBank/DDBJ databases">
        <title>Massive genome expansion in bonnet fungi (Mycena s.s.) driven by repeated elements and novel gene families across ecological guilds.</title>
        <authorList>
            <consortium name="Lawrence Berkeley National Laboratory"/>
            <person name="Harder C.B."/>
            <person name="Miyauchi S."/>
            <person name="Viragh M."/>
            <person name="Kuo A."/>
            <person name="Thoen E."/>
            <person name="Andreopoulos B."/>
            <person name="Lu D."/>
            <person name="Skrede I."/>
            <person name="Drula E."/>
            <person name="Henrissat B."/>
            <person name="Morin E."/>
            <person name="Kohler A."/>
            <person name="Barry K."/>
            <person name="LaButti K."/>
            <person name="Morin E."/>
            <person name="Salamov A."/>
            <person name="Lipzen A."/>
            <person name="Mereny Z."/>
            <person name="Hegedus B."/>
            <person name="Baldrian P."/>
            <person name="Stursova M."/>
            <person name="Weitz H."/>
            <person name="Taylor A."/>
            <person name="Grigoriev I.V."/>
            <person name="Nagy L.G."/>
            <person name="Martin F."/>
            <person name="Kauserud H."/>
        </authorList>
    </citation>
    <scope>NUCLEOTIDE SEQUENCE</scope>
    <source>
        <strain evidence="2">CBHHK188m</strain>
    </source>
</reference>
<evidence type="ECO:0000313" key="3">
    <source>
        <dbReference type="Proteomes" id="UP001215280"/>
    </source>
</evidence>
<proteinExistence type="predicted"/>
<comment type="caution">
    <text evidence="2">The sequence shown here is derived from an EMBL/GenBank/DDBJ whole genome shotgun (WGS) entry which is preliminary data.</text>
</comment>
<feature type="compositionally biased region" description="Pro residues" evidence="1">
    <location>
        <begin position="165"/>
        <end position="179"/>
    </location>
</feature>